<dbReference type="InterPro" id="IPR018499">
    <property type="entry name" value="Tetraspanin/Peripherin"/>
</dbReference>
<dbReference type="EMBL" id="JAVRRD010000001">
    <property type="protein sequence ID" value="KAK5064701.1"/>
    <property type="molecule type" value="Genomic_DNA"/>
</dbReference>
<dbReference type="GeneID" id="89968757"/>
<feature type="transmembrane region" description="Helical" evidence="5">
    <location>
        <begin position="179"/>
        <end position="202"/>
    </location>
</feature>
<evidence type="ECO:0000256" key="2">
    <source>
        <dbReference type="ARBA" id="ARBA00022692"/>
    </source>
</evidence>
<sequence length="223" mass="24726">MVNKILLVFVGFELAFLLCAVLHLIIPLYTQNKIKTSNNVDNVAPNVLLDHCPLLASMVNAVIMFITSLLAVPALINKTNRSYLVAHCWGIVLSAALTLGIGCAIWFSTLETHKNLAPVWTEQPDDVLSMLQERFQCCGYDNPALFVRDTITCPNASAAARLGGCMIPFGRFANQFLDVVFTTFFGFVAIDVMTLLAAMCVITDRKEKERYRLIDEKRGYGSI</sequence>
<dbReference type="AlphaFoldDB" id="A0AAV9NQU3"/>
<keyword evidence="3 5" id="KW-1133">Transmembrane helix</keyword>
<dbReference type="GO" id="GO:0016020">
    <property type="term" value="C:membrane"/>
    <property type="evidence" value="ECO:0007669"/>
    <property type="project" value="UniProtKB-SubCell"/>
</dbReference>
<keyword evidence="7" id="KW-1185">Reference proteome</keyword>
<evidence type="ECO:0000256" key="3">
    <source>
        <dbReference type="ARBA" id="ARBA00022989"/>
    </source>
</evidence>
<feature type="transmembrane region" description="Helical" evidence="5">
    <location>
        <begin position="83"/>
        <end position="107"/>
    </location>
</feature>
<evidence type="ECO:0000256" key="4">
    <source>
        <dbReference type="ARBA" id="ARBA00023136"/>
    </source>
</evidence>
<gene>
    <name evidence="6" type="ORF">LTR84_000535</name>
</gene>
<comment type="caution">
    <text evidence="6">The sequence shown here is derived from an EMBL/GenBank/DDBJ whole genome shotgun (WGS) entry which is preliminary data.</text>
</comment>
<name>A0AAV9NQU3_9EURO</name>
<organism evidence="6 7">
    <name type="scientific">Exophiala bonariae</name>
    <dbReference type="NCBI Taxonomy" id="1690606"/>
    <lineage>
        <taxon>Eukaryota</taxon>
        <taxon>Fungi</taxon>
        <taxon>Dikarya</taxon>
        <taxon>Ascomycota</taxon>
        <taxon>Pezizomycotina</taxon>
        <taxon>Eurotiomycetes</taxon>
        <taxon>Chaetothyriomycetidae</taxon>
        <taxon>Chaetothyriales</taxon>
        <taxon>Herpotrichiellaceae</taxon>
        <taxon>Exophiala</taxon>
    </lineage>
</organism>
<proteinExistence type="predicted"/>
<evidence type="ECO:0000313" key="6">
    <source>
        <dbReference type="EMBL" id="KAK5064701.1"/>
    </source>
</evidence>
<evidence type="ECO:0008006" key="8">
    <source>
        <dbReference type="Google" id="ProtNLM"/>
    </source>
</evidence>
<evidence type="ECO:0000313" key="7">
    <source>
        <dbReference type="Proteomes" id="UP001358417"/>
    </source>
</evidence>
<protein>
    <recommendedName>
        <fullName evidence="8">Tetraspanin</fullName>
    </recommendedName>
</protein>
<keyword evidence="2 5" id="KW-0812">Transmembrane</keyword>
<evidence type="ECO:0000256" key="1">
    <source>
        <dbReference type="ARBA" id="ARBA00004141"/>
    </source>
</evidence>
<dbReference type="Pfam" id="PF00335">
    <property type="entry name" value="Tetraspanin"/>
    <property type="match status" value="1"/>
</dbReference>
<dbReference type="RefSeq" id="XP_064712025.1">
    <property type="nucleotide sequence ID" value="XM_064844165.1"/>
</dbReference>
<accession>A0AAV9NQU3</accession>
<keyword evidence="4 5" id="KW-0472">Membrane</keyword>
<dbReference type="SUPFAM" id="SSF48652">
    <property type="entry name" value="Tetraspanin"/>
    <property type="match status" value="1"/>
</dbReference>
<dbReference type="Proteomes" id="UP001358417">
    <property type="component" value="Unassembled WGS sequence"/>
</dbReference>
<evidence type="ECO:0000256" key="5">
    <source>
        <dbReference type="SAM" id="Phobius"/>
    </source>
</evidence>
<reference evidence="6 7" key="1">
    <citation type="submission" date="2023-08" db="EMBL/GenBank/DDBJ databases">
        <title>Black Yeasts Isolated from many extreme environments.</title>
        <authorList>
            <person name="Coleine C."/>
            <person name="Stajich J.E."/>
            <person name="Selbmann L."/>
        </authorList>
    </citation>
    <scope>NUCLEOTIDE SEQUENCE [LARGE SCALE GENOMIC DNA]</scope>
    <source>
        <strain evidence="6 7">CCFEE 5792</strain>
    </source>
</reference>
<comment type="subcellular location">
    <subcellularLocation>
        <location evidence="1">Membrane</location>
        <topology evidence="1">Multi-pass membrane protein</topology>
    </subcellularLocation>
</comment>
<feature type="transmembrane region" description="Helical" evidence="5">
    <location>
        <begin position="7"/>
        <end position="29"/>
    </location>
</feature>
<feature type="transmembrane region" description="Helical" evidence="5">
    <location>
        <begin position="54"/>
        <end position="76"/>
    </location>
</feature>
<dbReference type="InterPro" id="IPR008952">
    <property type="entry name" value="Tetraspanin_EC2_sf"/>
</dbReference>